<protein>
    <recommendedName>
        <fullName evidence="3">Short-chain dehydrogenase</fullName>
    </recommendedName>
</protein>
<dbReference type="OrthoDB" id="9790785at2"/>
<dbReference type="Pfam" id="PF00106">
    <property type="entry name" value="adh_short"/>
    <property type="match status" value="1"/>
</dbReference>
<sequence length="50" mass="4952">MSGRTETLGPMLTDRVAIVTGAAQGIGRALALTLAQHGARSSSPISTATG</sequence>
<evidence type="ECO:0008006" key="3">
    <source>
        <dbReference type="Google" id="ProtNLM"/>
    </source>
</evidence>
<dbReference type="EMBL" id="AP024237">
    <property type="protein sequence ID" value="BCO36259.1"/>
    <property type="molecule type" value="Genomic_DNA"/>
</dbReference>
<reference evidence="1 2" key="1">
    <citation type="submission" date="2020-12" db="EMBL/GenBank/DDBJ databases">
        <title>Complete genome sequence of Mycobacterium heckeshornense JCM 15655T, closely related to a pathogenic non-tuberculous mycobacterial species Mycobacterium xenopi.</title>
        <authorList>
            <person name="Yoshida M."/>
            <person name="Fukano H."/>
            <person name="Asakura T."/>
            <person name="Suzuki M."/>
            <person name="Hoshino Y."/>
        </authorList>
    </citation>
    <scope>NUCLEOTIDE SEQUENCE [LARGE SCALE GENOMIC DNA]</scope>
    <source>
        <strain evidence="1 2">JCM 15655</strain>
    </source>
</reference>
<dbReference type="AlphaFoldDB" id="A0A7R7GUF2"/>
<dbReference type="InterPro" id="IPR036291">
    <property type="entry name" value="NAD(P)-bd_dom_sf"/>
</dbReference>
<name>A0A7R7GUF2_9MYCO</name>
<dbReference type="Gene3D" id="3.40.50.720">
    <property type="entry name" value="NAD(P)-binding Rossmann-like Domain"/>
    <property type="match status" value="1"/>
</dbReference>
<dbReference type="Proteomes" id="UP000595446">
    <property type="component" value="Chromosome"/>
</dbReference>
<dbReference type="SUPFAM" id="SSF51735">
    <property type="entry name" value="NAD(P)-binding Rossmann-fold domains"/>
    <property type="match status" value="1"/>
</dbReference>
<dbReference type="InterPro" id="IPR002347">
    <property type="entry name" value="SDR_fam"/>
</dbReference>
<accession>A0A7R7GUF2</accession>
<gene>
    <name evidence="1" type="ORF">MHEC_26920</name>
</gene>
<evidence type="ECO:0000313" key="2">
    <source>
        <dbReference type="Proteomes" id="UP000595446"/>
    </source>
</evidence>
<organism evidence="1 2">
    <name type="scientific">Mycobacterium heckeshornense</name>
    <dbReference type="NCBI Taxonomy" id="110505"/>
    <lineage>
        <taxon>Bacteria</taxon>
        <taxon>Bacillati</taxon>
        <taxon>Actinomycetota</taxon>
        <taxon>Actinomycetes</taxon>
        <taxon>Mycobacteriales</taxon>
        <taxon>Mycobacteriaceae</taxon>
        <taxon>Mycobacterium</taxon>
    </lineage>
</organism>
<proteinExistence type="predicted"/>
<dbReference type="RefSeq" id="WP_152967072.1">
    <property type="nucleotide sequence ID" value="NZ_AP024237.1"/>
</dbReference>
<keyword evidence="2" id="KW-1185">Reference proteome</keyword>
<evidence type="ECO:0000313" key="1">
    <source>
        <dbReference type="EMBL" id="BCO36259.1"/>
    </source>
</evidence>